<proteinExistence type="predicted"/>
<evidence type="ECO:0000313" key="1">
    <source>
        <dbReference type="EMBL" id="AMC01360.1"/>
    </source>
</evidence>
<sequence>MKAVIVNCFDTYEDRVDLVHEFFKEQGYDVTVIQSDFRHFKKVHRKEPKEEFIFVKSKPYYKNLSVSRLSSHYKYAGDAFKIVEELKPDLVYTFVPPNSLAKFAASYKQKHKDVKLILDLIDLWPETMPIGKAKQFPPFTFWGAMRDKSLEYADLIITECDLYQSVLGDALKGVKTETVYLAKREIEVVSNPQLSEDDIHLAYLGSINNIIDIPKIKEIIETIKKVKPVTLHLIGDGESKQELIESAKAGGATVEYHGKVYDPQEKQDILDKCHFGLNIMKDSVCVGLTMKSIDYFQHGLPIINNIPADTAEIVEKYGVGLNVKGNICVDLIKNNENFNGLLMELRRNNCKELFIEQFSMDSFKAKLRKSVNDIY</sequence>
<evidence type="ECO:0008006" key="3">
    <source>
        <dbReference type="Google" id="ProtNLM"/>
    </source>
</evidence>
<dbReference type="Gene3D" id="3.40.50.2000">
    <property type="entry name" value="Glycogen Phosphorylase B"/>
    <property type="match status" value="2"/>
</dbReference>
<dbReference type="GeneID" id="32030712"/>
<dbReference type="Pfam" id="PF13692">
    <property type="entry name" value="Glyco_trans_1_4"/>
    <property type="match status" value="1"/>
</dbReference>
<protein>
    <recommendedName>
        <fullName evidence="3">Glycosyltransferase WbuB</fullName>
    </recommendedName>
</protein>
<dbReference type="AlphaFoldDB" id="A0AAU8U9L3"/>
<name>A0AAU8U9L3_9LACT</name>
<dbReference type="SUPFAM" id="SSF53756">
    <property type="entry name" value="UDP-Glycosyltransferase/glycogen phosphorylase"/>
    <property type="match status" value="1"/>
</dbReference>
<dbReference type="RefSeq" id="WP_003141678.1">
    <property type="nucleotide sequence ID" value="NZ_CP014164.1"/>
</dbReference>
<organism evidence="1 2">
    <name type="scientific">Aerococcus viridans</name>
    <dbReference type="NCBI Taxonomy" id="1377"/>
    <lineage>
        <taxon>Bacteria</taxon>
        <taxon>Bacillati</taxon>
        <taxon>Bacillota</taxon>
        <taxon>Bacilli</taxon>
        <taxon>Lactobacillales</taxon>
        <taxon>Aerococcaceae</taxon>
        <taxon>Aerococcus</taxon>
    </lineage>
</organism>
<gene>
    <name evidence="1" type="ORF">AWM76_07235</name>
</gene>
<accession>A0AAU8U9L3</accession>
<reference evidence="1 2" key="1">
    <citation type="journal article" date="2016" name="Genome Announc.">
        <title>Complete Genome Sequences of Aerococcus christensenii CCUG 28831T, Aerococcus sanguinicola CCUG 43001T, Aerococcus urinae CCUG 36881T, Aerococcus urinaeequi CCUG 28094T, Aerococcus urinaehominis CCUG 42038 BT, and Aerococcus viridans CCUG 4311T.</title>
        <authorList>
            <person name="Carkaci D."/>
            <person name="Dargis R."/>
            <person name="Nielsen X.C."/>
            <person name="Skovgaard O."/>
            <person name="Fuursted K."/>
            <person name="Christensen J.J."/>
        </authorList>
    </citation>
    <scope>NUCLEOTIDE SEQUENCE [LARGE SCALE GENOMIC DNA]</scope>
    <source>
        <strain evidence="1 2">CCUG4311</strain>
    </source>
</reference>
<reference evidence="2" key="2">
    <citation type="submission" date="2016-01" db="EMBL/GenBank/DDBJ databases">
        <title>Six Aerococcus type strain genome sequencing and assembly using PacBio and Illumina Hiseq.</title>
        <authorList>
            <person name="Carkaci D."/>
            <person name="Dargis R."/>
            <person name="Nielsen X.C."/>
            <person name="Skovgaard O."/>
            <person name="Fuursted K."/>
            <person name="Christensen J.J."/>
        </authorList>
    </citation>
    <scope>NUCLEOTIDE SEQUENCE [LARGE SCALE GENOMIC DNA]</scope>
    <source>
        <strain evidence="2">CCUG4311</strain>
    </source>
</reference>
<evidence type="ECO:0000313" key="2">
    <source>
        <dbReference type="Proteomes" id="UP000066986"/>
    </source>
</evidence>
<dbReference type="EMBL" id="CP014164">
    <property type="protein sequence ID" value="AMC01360.1"/>
    <property type="molecule type" value="Genomic_DNA"/>
</dbReference>
<dbReference type="KEGG" id="avs:AWM76_07235"/>
<dbReference type="Proteomes" id="UP000066986">
    <property type="component" value="Chromosome"/>
</dbReference>